<evidence type="ECO:0000313" key="3">
    <source>
        <dbReference type="EMBL" id="KAF2886847.1"/>
    </source>
</evidence>
<dbReference type="AlphaFoldDB" id="A0A8K0CKE5"/>
<protein>
    <recommendedName>
        <fullName evidence="2">Integrase catalytic domain-containing protein</fullName>
    </recommendedName>
</protein>
<organism evidence="3 4">
    <name type="scientific">Ignelater luminosus</name>
    <name type="common">Cucubano</name>
    <name type="synonym">Pyrophorus luminosus</name>
    <dbReference type="NCBI Taxonomy" id="2038154"/>
    <lineage>
        <taxon>Eukaryota</taxon>
        <taxon>Metazoa</taxon>
        <taxon>Ecdysozoa</taxon>
        <taxon>Arthropoda</taxon>
        <taxon>Hexapoda</taxon>
        <taxon>Insecta</taxon>
        <taxon>Pterygota</taxon>
        <taxon>Neoptera</taxon>
        <taxon>Endopterygota</taxon>
        <taxon>Coleoptera</taxon>
        <taxon>Polyphaga</taxon>
        <taxon>Elateriformia</taxon>
        <taxon>Elateroidea</taxon>
        <taxon>Elateridae</taxon>
        <taxon>Agrypninae</taxon>
        <taxon>Pyrophorini</taxon>
        <taxon>Ignelater</taxon>
    </lineage>
</organism>
<comment type="caution">
    <text evidence="3">The sequence shown here is derived from an EMBL/GenBank/DDBJ whole genome shotgun (WGS) entry which is preliminary data.</text>
</comment>
<dbReference type="PROSITE" id="PS50994">
    <property type="entry name" value="INTEGRASE"/>
    <property type="match status" value="1"/>
</dbReference>
<dbReference type="Proteomes" id="UP000801492">
    <property type="component" value="Unassembled WGS sequence"/>
</dbReference>
<feature type="domain" description="Integrase catalytic" evidence="2">
    <location>
        <begin position="286"/>
        <end position="376"/>
    </location>
</feature>
<feature type="non-terminal residue" evidence="3">
    <location>
        <position position="460"/>
    </location>
</feature>
<evidence type="ECO:0000259" key="2">
    <source>
        <dbReference type="PROSITE" id="PS50994"/>
    </source>
</evidence>
<reference evidence="3" key="1">
    <citation type="submission" date="2019-08" db="EMBL/GenBank/DDBJ databases">
        <title>The genome of the North American firefly Photinus pyralis.</title>
        <authorList>
            <consortium name="Photinus pyralis genome working group"/>
            <person name="Fallon T.R."/>
            <person name="Sander Lower S.E."/>
            <person name="Weng J.-K."/>
        </authorList>
    </citation>
    <scope>NUCLEOTIDE SEQUENCE</scope>
    <source>
        <strain evidence="3">TRF0915ILg1</strain>
        <tissue evidence="3">Whole body</tissue>
    </source>
</reference>
<evidence type="ECO:0000313" key="4">
    <source>
        <dbReference type="Proteomes" id="UP000801492"/>
    </source>
</evidence>
<keyword evidence="4" id="KW-1185">Reference proteome</keyword>
<feature type="region of interest" description="Disordered" evidence="1">
    <location>
        <begin position="407"/>
        <end position="446"/>
    </location>
</feature>
<dbReference type="Gene3D" id="3.30.420.10">
    <property type="entry name" value="Ribonuclease H-like superfamily/Ribonuclease H"/>
    <property type="match status" value="1"/>
</dbReference>
<dbReference type="SUPFAM" id="SSF53098">
    <property type="entry name" value="Ribonuclease H-like"/>
    <property type="match status" value="1"/>
</dbReference>
<dbReference type="InterPro" id="IPR012337">
    <property type="entry name" value="RNaseH-like_sf"/>
</dbReference>
<dbReference type="InterPro" id="IPR050951">
    <property type="entry name" value="Retrovirus_Pol_polyprotein"/>
</dbReference>
<sequence length="460" mass="51682">DDWDSFLEQLEQYCVANLITDDRKVAVLLTLVDEAVYKTLKNLCDSFLPKSKTYGELLALLEGNYQQRVSTFRKLILFSNVRQEEESVSQWYAKVKQLAASCKFGSLLEERVKDKFVTGLKSGPVLDRLCGEALSTEASLRETRNLVEVYKVQTSFGKREVPTQNSRWAAGQVIKKERESDKSVGKYAGLDLPLKMEVDTGAGVCCMPFDIYTKHFSSKPLSNTSTKLNAVVRIHCDFFGSFLGKMVLVIIDSYSKSPEEFIMNKMTAEETVEKSKVCFACFGLLNGAQFTSVVFTNFLSKNGIRFMTSPVCHPASNGQAENLVKSFENNLLECVRDNFNRCASFNTLINRFLFSYRNANHRSTDVTSSSRVFQYKTKTRLDLLNEKVKEGRNIALHKALPAVPMVPLSETSNKSDSRGHNEFTVAKPAEFPPELSGNVNDGGAEVRSKKFEAQKFIETS</sequence>
<name>A0A8K0CKE5_IGNLU</name>
<dbReference type="PANTHER" id="PTHR37984">
    <property type="entry name" value="PROTEIN CBG26694"/>
    <property type="match status" value="1"/>
</dbReference>
<dbReference type="GO" id="GO:0015074">
    <property type="term" value="P:DNA integration"/>
    <property type="evidence" value="ECO:0007669"/>
    <property type="project" value="InterPro"/>
</dbReference>
<dbReference type="InterPro" id="IPR001584">
    <property type="entry name" value="Integrase_cat-core"/>
</dbReference>
<dbReference type="InterPro" id="IPR036397">
    <property type="entry name" value="RNaseH_sf"/>
</dbReference>
<gene>
    <name evidence="3" type="ORF">ILUMI_19326</name>
</gene>
<dbReference type="EMBL" id="VTPC01086178">
    <property type="protein sequence ID" value="KAF2886847.1"/>
    <property type="molecule type" value="Genomic_DNA"/>
</dbReference>
<dbReference type="PANTHER" id="PTHR37984:SF5">
    <property type="entry name" value="PROTEIN NYNRIN-LIKE"/>
    <property type="match status" value="1"/>
</dbReference>
<dbReference type="GO" id="GO:0003676">
    <property type="term" value="F:nucleic acid binding"/>
    <property type="evidence" value="ECO:0007669"/>
    <property type="project" value="InterPro"/>
</dbReference>
<proteinExistence type="predicted"/>
<dbReference type="OrthoDB" id="6778109at2759"/>
<evidence type="ECO:0000256" key="1">
    <source>
        <dbReference type="SAM" id="MobiDB-lite"/>
    </source>
</evidence>
<accession>A0A8K0CKE5</accession>